<dbReference type="InterPro" id="IPR013989">
    <property type="entry name" value="Dev_and_cell_death_domain"/>
</dbReference>
<organism evidence="5 6">
    <name type="scientific">Dissulfurispira thermophila</name>
    <dbReference type="NCBI Taxonomy" id="2715679"/>
    <lineage>
        <taxon>Bacteria</taxon>
        <taxon>Pseudomonadati</taxon>
        <taxon>Nitrospirota</taxon>
        <taxon>Thermodesulfovibrionia</taxon>
        <taxon>Thermodesulfovibrionales</taxon>
        <taxon>Dissulfurispiraceae</taxon>
        <taxon>Dissulfurispira</taxon>
    </lineage>
</organism>
<dbReference type="InterPro" id="IPR041657">
    <property type="entry name" value="HTH_17"/>
</dbReference>
<dbReference type="REBASE" id="446569">
    <property type="entry name" value="M.Nba55ORF7820P"/>
</dbReference>
<dbReference type="PANTHER" id="PTHR46444:SF9">
    <property type="entry name" value="DCD (DEVELOPMENT AND CELL DEATH) DOMAIN PROTEIN"/>
    <property type="match status" value="1"/>
</dbReference>
<dbReference type="NCBIfam" id="TIGR01764">
    <property type="entry name" value="excise"/>
    <property type="match status" value="1"/>
</dbReference>
<keyword evidence="6" id="KW-1185">Reference proteome</keyword>
<dbReference type="InterPro" id="IPR010093">
    <property type="entry name" value="SinI_DNA-bd"/>
</dbReference>
<dbReference type="CDD" id="cd04762">
    <property type="entry name" value="HTH_MerR-trunc"/>
    <property type="match status" value="1"/>
</dbReference>
<dbReference type="SUPFAM" id="SSF46955">
    <property type="entry name" value="Putative DNA-binding domain"/>
    <property type="match status" value="1"/>
</dbReference>
<dbReference type="KEGG" id="dtp:JZK55_07820"/>
<dbReference type="GO" id="GO:0032259">
    <property type="term" value="P:methylation"/>
    <property type="evidence" value="ECO:0007669"/>
    <property type="project" value="UniProtKB-KW"/>
</dbReference>
<evidence type="ECO:0000313" key="5">
    <source>
        <dbReference type="EMBL" id="BCB95860.1"/>
    </source>
</evidence>
<protein>
    <submittedName>
        <fullName evidence="5">DNA methylase</fullName>
    </submittedName>
</protein>
<dbReference type="AlphaFoldDB" id="A0A7G1GZE7"/>
<dbReference type="Gene3D" id="1.10.1660.10">
    <property type="match status" value="1"/>
</dbReference>
<sequence length="473" mass="54983">MGVAMKIKTVFTTKEAARYLGISPSTIYRMEKQGLITSIRTPGGQRRFSRESIERYLQRSQDFEAPQNPSRFKKGDLMVRESVEVYGEGEEKYQGCIFTCTDSTEKDCFDRMLFATNKIYEDKALKVKKGDILFLLNLDSDVLYGPFKAKTDGAKDIVPEAWNGKYPYQVKVERDGQVKVIRGAKKILARMNVSWKDILNKDDADLILDYIKEPDRFNWNRVKTKKPANNNEKPSLEATTLWDYPKQSYGKTPKGNNKYAGVTPAFIIYNMIKRYTEKGDLVVDPMAGSGTTLDVCKEEERRCIAYDIKPPRPDIIQNDARHIPLDDNSVDMIFIDSPYGDNIKYNDHPDNIGNISSEDERFYDELEEVMKECHRILKPGKVLGWLIGDQWVKKKFTPVGFKIYERLCKYFDTVDIICVARRGQTSNTGIWYNRAIRFNFYLRGFKYLFLMRKPLPNLQVSSKRDIKWTHYKR</sequence>
<dbReference type="Pfam" id="PF10539">
    <property type="entry name" value="Dev_Cell_Death"/>
    <property type="match status" value="1"/>
</dbReference>
<gene>
    <name evidence="5" type="ORF">JZK55_07820</name>
</gene>
<evidence type="ECO:0000259" key="4">
    <source>
        <dbReference type="PROSITE" id="PS51222"/>
    </source>
</evidence>
<dbReference type="SUPFAM" id="SSF53335">
    <property type="entry name" value="S-adenosyl-L-methionine-dependent methyltransferases"/>
    <property type="match status" value="2"/>
</dbReference>
<feature type="domain" description="HTH merR-type" evidence="3">
    <location>
        <begin position="10"/>
        <end position="55"/>
    </location>
</feature>
<dbReference type="GO" id="GO:0006355">
    <property type="term" value="P:regulation of DNA-templated transcription"/>
    <property type="evidence" value="ECO:0007669"/>
    <property type="project" value="InterPro"/>
</dbReference>
<dbReference type="PROSITE" id="PS50937">
    <property type="entry name" value="HTH_MERR_2"/>
    <property type="match status" value="1"/>
</dbReference>
<keyword evidence="2" id="KW-0808">Transferase</keyword>
<dbReference type="Pfam" id="PF12728">
    <property type="entry name" value="HTH_17"/>
    <property type="match status" value="1"/>
</dbReference>
<reference evidence="5 6" key="1">
    <citation type="submission" date="2020-03" db="EMBL/GenBank/DDBJ databases">
        <title>Complete genome sequences of two sulfur-disproportionating bacterial strains T55J and Mzg5.</title>
        <authorList>
            <person name="Umezawa K."/>
            <person name="Kojima H."/>
            <person name="Kato Y."/>
            <person name="Fukui M."/>
        </authorList>
    </citation>
    <scope>NUCLEOTIDE SEQUENCE [LARGE SCALE GENOMIC DNA]</scope>
    <source>
        <strain evidence="5 6">T55J</strain>
    </source>
</reference>
<dbReference type="Pfam" id="PF01555">
    <property type="entry name" value="N6_N4_Mtase"/>
    <property type="match status" value="2"/>
</dbReference>
<feature type="domain" description="DCD" evidence="4">
    <location>
        <begin position="91"/>
        <end position="220"/>
    </location>
</feature>
<accession>A0A7G1GZE7</accession>
<evidence type="ECO:0000313" key="6">
    <source>
        <dbReference type="Proteomes" id="UP000516360"/>
    </source>
</evidence>
<dbReference type="InterPro" id="IPR029063">
    <property type="entry name" value="SAM-dependent_MTases_sf"/>
</dbReference>
<dbReference type="InterPro" id="IPR000551">
    <property type="entry name" value="MerR-type_HTH_dom"/>
</dbReference>
<dbReference type="Gene3D" id="3.40.50.150">
    <property type="entry name" value="Vaccinia Virus protein VP39"/>
    <property type="match status" value="2"/>
</dbReference>
<dbReference type="SMART" id="SM00422">
    <property type="entry name" value="HTH_MERR"/>
    <property type="match status" value="1"/>
</dbReference>
<dbReference type="SMART" id="SM00767">
    <property type="entry name" value="DCD"/>
    <property type="match status" value="1"/>
</dbReference>
<dbReference type="GO" id="GO:0003677">
    <property type="term" value="F:DNA binding"/>
    <property type="evidence" value="ECO:0007669"/>
    <property type="project" value="InterPro"/>
</dbReference>
<evidence type="ECO:0000256" key="1">
    <source>
        <dbReference type="ARBA" id="ARBA00022603"/>
    </source>
</evidence>
<keyword evidence="1 5" id="KW-0489">Methyltransferase</keyword>
<dbReference type="PROSITE" id="PS51222">
    <property type="entry name" value="DCD"/>
    <property type="match status" value="1"/>
</dbReference>
<dbReference type="EMBL" id="AP022873">
    <property type="protein sequence ID" value="BCB95860.1"/>
    <property type="molecule type" value="Genomic_DNA"/>
</dbReference>
<name>A0A7G1GZE7_9BACT</name>
<proteinExistence type="predicted"/>
<dbReference type="GO" id="GO:0008170">
    <property type="term" value="F:N-methyltransferase activity"/>
    <property type="evidence" value="ECO:0007669"/>
    <property type="project" value="InterPro"/>
</dbReference>
<evidence type="ECO:0000256" key="2">
    <source>
        <dbReference type="ARBA" id="ARBA00022679"/>
    </source>
</evidence>
<dbReference type="PANTHER" id="PTHR46444">
    <property type="entry name" value="DCD (DEVELOPMENT AND CELL DEATH) DOMAIN PROTEIN-RELATED"/>
    <property type="match status" value="1"/>
</dbReference>
<dbReference type="InterPro" id="IPR002941">
    <property type="entry name" value="DNA_methylase_N4/N6"/>
</dbReference>
<dbReference type="Proteomes" id="UP000516360">
    <property type="component" value="Chromosome"/>
</dbReference>
<evidence type="ECO:0000259" key="3">
    <source>
        <dbReference type="PROSITE" id="PS50937"/>
    </source>
</evidence>
<dbReference type="InterPro" id="IPR009061">
    <property type="entry name" value="DNA-bd_dom_put_sf"/>
</dbReference>